<evidence type="ECO:0000256" key="3">
    <source>
        <dbReference type="ARBA" id="ARBA00022722"/>
    </source>
</evidence>
<protein>
    <recommendedName>
        <fullName evidence="6">Exodeoxyribonuclease 7 small subunit</fullName>
        <ecNumber evidence="6">3.1.11.6</ecNumber>
    </recommendedName>
    <alternativeName>
        <fullName evidence="6">Exodeoxyribonuclease VII small subunit</fullName>
        <shortName evidence="6">Exonuclease VII small subunit</shortName>
    </alternativeName>
</protein>
<dbReference type="Gene3D" id="1.10.287.1040">
    <property type="entry name" value="Exonuclease VII, small subunit"/>
    <property type="match status" value="1"/>
</dbReference>
<comment type="catalytic activity">
    <reaction evidence="6">
        <text>Exonucleolytic cleavage in either 5'- to 3'- or 3'- to 5'-direction to yield nucleoside 5'-phosphates.</text>
        <dbReference type="EC" id="3.1.11.6"/>
    </reaction>
</comment>
<comment type="function">
    <text evidence="6">Bidirectionally degrades single-stranded DNA into large acid-insoluble oligonucleotides, which are then degraded further into small acid-soluble oligonucleotides.</text>
</comment>
<dbReference type="Pfam" id="PF02609">
    <property type="entry name" value="Exonuc_VII_S"/>
    <property type="match status" value="1"/>
</dbReference>
<evidence type="ECO:0000256" key="6">
    <source>
        <dbReference type="HAMAP-Rule" id="MF_00337"/>
    </source>
</evidence>
<proteinExistence type="inferred from homology"/>
<gene>
    <name evidence="6" type="primary">xseB</name>
    <name evidence="8" type="ORF">ACFOW6_05980</name>
</gene>
<evidence type="ECO:0000256" key="2">
    <source>
        <dbReference type="ARBA" id="ARBA00022490"/>
    </source>
</evidence>
<dbReference type="HAMAP" id="MF_00337">
    <property type="entry name" value="Exonuc_7_S"/>
    <property type="match status" value="1"/>
</dbReference>
<comment type="similarity">
    <text evidence="1 6">Belongs to the XseB family.</text>
</comment>
<comment type="subcellular location">
    <subcellularLocation>
        <location evidence="6">Cytoplasm</location>
    </subcellularLocation>
</comment>
<feature type="region of interest" description="Disordered" evidence="7">
    <location>
        <begin position="1"/>
        <end position="22"/>
    </location>
</feature>
<keyword evidence="2 6" id="KW-0963">Cytoplasm</keyword>
<evidence type="ECO:0000256" key="4">
    <source>
        <dbReference type="ARBA" id="ARBA00022801"/>
    </source>
</evidence>
<evidence type="ECO:0000313" key="9">
    <source>
        <dbReference type="Proteomes" id="UP001595799"/>
    </source>
</evidence>
<feature type="compositionally biased region" description="Polar residues" evidence="7">
    <location>
        <begin position="84"/>
        <end position="93"/>
    </location>
</feature>
<organism evidence="8 9">
    <name type="scientific">Fodinicurvata halophila</name>
    <dbReference type="NCBI Taxonomy" id="1419723"/>
    <lineage>
        <taxon>Bacteria</taxon>
        <taxon>Pseudomonadati</taxon>
        <taxon>Pseudomonadota</taxon>
        <taxon>Alphaproteobacteria</taxon>
        <taxon>Rhodospirillales</taxon>
        <taxon>Rhodovibrionaceae</taxon>
        <taxon>Fodinicurvata</taxon>
    </lineage>
</organism>
<dbReference type="NCBIfam" id="NF002139">
    <property type="entry name" value="PRK00977.1-3"/>
    <property type="match status" value="1"/>
</dbReference>
<name>A0ABV8UJ64_9PROT</name>
<evidence type="ECO:0000256" key="7">
    <source>
        <dbReference type="SAM" id="MobiDB-lite"/>
    </source>
</evidence>
<evidence type="ECO:0000256" key="1">
    <source>
        <dbReference type="ARBA" id="ARBA00009998"/>
    </source>
</evidence>
<reference evidence="9" key="1">
    <citation type="journal article" date="2019" name="Int. J. Syst. Evol. Microbiol.">
        <title>The Global Catalogue of Microorganisms (GCM) 10K type strain sequencing project: providing services to taxonomists for standard genome sequencing and annotation.</title>
        <authorList>
            <consortium name="The Broad Institute Genomics Platform"/>
            <consortium name="The Broad Institute Genome Sequencing Center for Infectious Disease"/>
            <person name="Wu L."/>
            <person name="Ma J."/>
        </authorList>
    </citation>
    <scope>NUCLEOTIDE SEQUENCE [LARGE SCALE GENOMIC DNA]</scope>
    <source>
        <strain evidence="9">CECT 8472</strain>
    </source>
</reference>
<feature type="region of interest" description="Disordered" evidence="7">
    <location>
        <begin position="74"/>
        <end position="93"/>
    </location>
</feature>
<comment type="subunit">
    <text evidence="6">Heterooligomer composed of large and small subunits.</text>
</comment>
<keyword evidence="4 6" id="KW-0378">Hydrolase</keyword>
<dbReference type="NCBIfam" id="TIGR01280">
    <property type="entry name" value="xseB"/>
    <property type="match status" value="1"/>
</dbReference>
<keyword evidence="5 6" id="KW-0269">Exonuclease</keyword>
<dbReference type="Proteomes" id="UP001595799">
    <property type="component" value="Unassembled WGS sequence"/>
</dbReference>
<dbReference type="GO" id="GO:0008855">
    <property type="term" value="F:exodeoxyribonuclease VII activity"/>
    <property type="evidence" value="ECO:0007669"/>
    <property type="project" value="UniProtKB-EC"/>
</dbReference>
<keyword evidence="3 6" id="KW-0540">Nuclease</keyword>
<dbReference type="RefSeq" id="WP_382421429.1">
    <property type="nucleotide sequence ID" value="NZ_JBHSCW010000003.1"/>
</dbReference>
<evidence type="ECO:0000313" key="8">
    <source>
        <dbReference type="EMBL" id="MFC4351089.1"/>
    </source>
</evidence>
<accession>A0ABV8UJ64</accession>
<dbReference type="InterPro" id="IPR003761">
    <property type="entry name" value="Exonuc_VII_S"/>
</dbReference>
<comment type="caution">
    <text evidence="8">The sequence shown here is derived from an EMBL/GenBank/DDBJ whole genome shotgun (WGS) entry which is preliminary data.</text>
</comment>
<dbReference type="PANTHER" id="PTHR34137:SF1">
    <property type="entry name" value="EXODEOXYRIBONUCLEASE 7 SMALL SUBUNIT"/>
    <property type="match status" value="1"/>
</dbReference>
<dbReference type="SUPFAM" id="SSF116842">
    <property type="entry name" value="XseB-like"/>
    <property type="match status" value="1"/>
</dbReference>
<dbReference type="InterPro" id="IPR037004">
    <property type="entry name" value="Exonuc_VII_ssu_sf"/>
</dbReference>
<dbReference type="PANTHER" id="PTHR34137">
    <property type="entry name" value="EXODEOXYRIBONUCLEASE 7 SMALL SUBUNIT"/>
    <property type="match status" value="1"/>
</dbReference>
<keyword evidence="9" id="KW-1185">Reference proteome</keyword>
<dbReference type="EMBL" id="JBHSCW010000003">
    <property type="protein sequence ID" value="MFC4351089.1"/>
    <property type="molecule type" value="Genomic_DNA"/>
</dbReference>
<evidence type="ECO:0000256" key="5">
    <source>
        <dbReference type="ARBA" id="ARBA00022839"/>
    </source>
</evidence>
<sequence length="93" mass="10411">MTEETTDEEKTGEETTGKDISEMNFEEALEELKQIVTRLEKGEGRLDEAIDAYERGAKLKAHCELKLREAQAKIEKIGMGPDGTPQTEPLDQS</sequence>
<feature type="compositionally biased region" description="Basic and acidic residues" evidence="7">
    <location>
        <begin position="8"/>
        <end position="21"/>
    </location>
</feature>
<dbReference type="EC" id="3.1.11.6" evidence="6"/>